<dbReference type="CDD" id="cd20557">
    <property type="entry name" value="CYCLIN_ScPCL1-like"/>
    <property type="match status" value="1"/>
</dbReference>
<dbReference type="SMART" id="SM00385">
    <property type="entry name" value="CYCLIN"/>
    <property type="match status" value="1"/>
</dbReference>
<dbReference type="GO" id="GO:0005634">
    <property type="term" value="C:nucleus"/>
    <property type="evidence" value="ECO:0007669"/>
    <property type="project" value="TreeGrafter"/>
</dbReference>
<evidence type="ECO:0000259" key="2">
    <source>
        <dbReference type="SMART" id="SM00385"/>
    </source>
</evidence>
<dbReference type="eggNOG" id="KOG1674">
    <property type="taxonomic scope" value="Eukaryota"/>
</dbReference>
<protein>
    <recommendedName>
        <fullName evidence="2">Cyclin-like domain-containing protein</fullName>
    </recommendedName>
</protein>
<dbReference type="STRING" id="1071380.I2GZV7"/>
<dbReference type="InterPro" id="IPR036915">
    <property type="entry name" value="Cyclin-like_sf"/>
</dbReference>
<dbReference type="PANTHER" id="PTHR15615:SF114">
    <property type="entry name" value="PHO85 CYCLIN-1"/>
    <property type="match status" value="1"/>
</dbReference>
<dbReference type="AlphaFoldDB" id="I2GZV7"/>
<dbReference type="InParanoid" id="I2GZV7"/>
<name>I2GZV7_HENB6</name>
<evidence type="ECO:0000313" key="3">
    <source>
        <dbReference type="EMBL" id="CCH59659.1"/>
    </source>
</evidence>
<dbReference type="KEGG" id="tbl:TBLA_0B08440"/>
<dbReference type="InterPro" id="IPR013763">
    <property type="entry name" value="Cyclin-like_dom"/>
</dbReference>
<comment type="similarity">
    <text evidence="1">Belongs to the cyclin family.</text>
</comment>
<dbReference type="SUPFAM" id="SSF47954">
    <property type="entry name" value="Cyclin-like"/>
    <property type="match status" value="1"/>
</dbReference>
<dbReference type="OMA" id="DIWYDEM"/>
<accession>I2GZV7</accession>
<dbReference type="PANTHER" id="PTHR15615">
    <property type="match status" value="1"/>
</dbReference>
<sequence>MSYSKALRILMNSPVSKGMITHLTNITLKVLPISNCSSESGLNIPSLQTFITRLVNYTNVPSGTLLTTAVYLNRLKQLLPAEASGIQSTRHRIFLACLILSAKYNNDSSPLNIHWMNHTNDLFCLNDINLMERQLLKLLNWDLSITEHDLIKDLKNLIQPIVVDLETTKNIWSLYHHQHLHGNMGTKKSYGSLQNTCEMDPLRSVSPVSSIRSISPVSVRSISPTSARSISPVSMQSLSPYPNTSYMRDSLECQYQQLLQHSQSQHTN</sequence>
<dbReference type="InterPro" id="IPR013922">
    <property type="entry name" value="Cyclin_PHO80-like"/>
</dbReference>
<dbReference type="Proteomes" id="UP000002866">
    <property type="component" value="Chromosome 2"/>
</dbReference>
<keyword evidence="1" id="KW-0195">Cyclin</keyword>
<dbReference type="OrthoDB" id="10250320at2759"/>
<dbReference type="GO" id="GO:0016538">
    <property type="term" value="F:cyclin-dependent protein serine/threonine kinase regulator activity"/>
    <property type="evidence" value="ECO:0007669"/>
    <property type="project" value="TreeGrafter"/>
</dbReference>
<dbReference type="RefSeq" id="XP_004179178.1">
    <property type="nucleotide sequence ID" value="XM_004179130.1"/>
</dbReference>
<evidence type="ECO:0000313" key="4">
    <source>
        <dbReference type="Proteomes" id="UP000002866"/>
    </source>
</evidence>
<dbReference type="InterPro" id="IPR006671">
    <property type="entry name" value="Cyclin_N"/>
</dbReference>
<dbReference type="GO" id="GO:0019901">
    <property type="term" value="F:protein kinase binding"/>
    <property type="evidence" value="ECO:0007669"/>
    <property type="project" value="InterPro"/>
</dbReference>
<dbReference type="GO" id="GO:0000307">
    <property type="term" value="C:cyclin-dependent protein kinase holoenzyme complex"/>
    <property type="evidence" value="ECO:0007669"/>
    <property type="project" value="UniProtKB-ARBA"/>
</dbReference>
<gene>
    <name evidence="3" type="primary">TBLA0B08440</name>
    <name evidence="3" type="ORF">TBLA_0B08440</name>
</gene>
<keyword evidence="4" id="KW-1185">Reference proteome</keyword>
<feature type="domain" description="Cyclin-like" evidence="2">
    <location>
        <begin position="49"/>
        <end position="137"/>
    </location>
</feature>
<dbReference type="HOGENOM" id="CLU_018149_0_0_1"/>
<dbReference type="EMBL" id="HE806317">
    <property type="protein sequence ID" value="CCH59659.1"/>
    <property type="molecule type" value="Genomic_DNA"/>
</dbReference>
<dbReference type="Gene3D" id="1.10.472.10">
    <property type="entry name" value="Cyclin-like"/>
    <property type="match status" value="1"/>
</dbReference>
<dbReference type="Pfam" id="PF00134">
    <property type="entry name" value="Cyclin_N"/>
    <property type="match status" value="1"/>
</dbReference>
<organism evidence="3 4">
    <name type="scientific">Henningerozyma blattae (strain ATCC 34711 / CBS 6284 / DSM 70876 / NBRC 10599 / NRRL Y-10934 / UCD 77-7)</name>
    <name type="common">Yeast</name>
    <name type="synonym">Tetrapisispora blattae</name>
    <dbReference type="NCBI Taxonomy" id="1071380"/>
    <lineage>
        <taxon>Eukaryota</taxon>
        <taxon>Fungi</taxon>
        <taxon>Dikarya</taxon>
        <taxon>Ascomycota</taxon>
        <taxon>Saccharomycotina</taxon>
        <taxon>Saccharomycetes</taxon>
        <taxon>Saccharomycetales</taxon>
        <taxon>Saccharomycetaceae</taxon>
        <taxon>Henningerozyma</taxon>
    </lineage>
</organism>
<evidence type="ECO:0000256" key="1">
    <source>
        <dbReference type="RuleBase" id="RU000383"/>
    </source>
</evidence>
<reference evidence="3 4" key="1">
    <citation type="journal article" date="2011" name="Proc. Natl. Acad. Sci. U.S.A.">
        <title>Evolutionary erosion of yeast sex chromosomes by mating-type switching accidents.</title>
        <authorList>
            <person name="Gordon J.L."/>
            <person name="Armisen D."/>
            <person name="Proux-Wera E."/>
            <person name="Oheigeartaigh S.S."/>
            <person name="Byrne K.P."/>
            <person name="Wolfe K.H."/>
        </authorList>
    </citation>
    <scope>NUCLEOTIDE SEQUENCE [LARGE SCALE GENOMIC DNA]</scope>
    <source>
        <strain evidence="4">ATCC 34711 / CBS 6284 / DSM 70876 / NBRC 10599 / NRRL Y-10934 / UCD 77-7</strain>
    </source>
</reference>
<proteinExistence type="inferred from homology"/>
<dbReference type="GeneID" id="14494626"/>